<keyword evidence="1" id="KW-0472">Membrane</keyword>
<sequence>MRYREDTTPNPDLPYGESMHSMLTLSMVLAIIIGVLLYAAGRHGKIMWLQVWSVGLVICSVLYLICDLAGII</sequence>
<feature type="transmembrane region" description="Helical" evidence="1">
    <location>
        <begin position="20"/>
        <end position="39"/>
    </location>
</feature>
<evidence type="ECO:0000256" key="1">
    <source>
        <dbReference type="SAM" id="Phobius"/>
    </source>
</evidence>
<gene>
    <name evidence="2" type="ORF">IMCC3135_08185</name>
</gene>
<evidence type="ECO:0000313" key="3">
    <source>
        <dbReference type="Proteomes" id="UP000250079"/>
    </source>
</evidence>
<keyword evidence="1" id="KW-1133">Transmembrane helix</keyword>
<dbReference type="AlphaFoldDB" id="A0A2Z2NSM8"/>
<keyword evidence="1" id="KW-0812">Transmembrane</keyword>
<feature type="transmembrane region" description="Helical" evidence="1">
    <location>
        <begin position="51"/>
        <end position="71"/>
    </location>
</feature>
<keyword evidence="3" id="KW-1185">Reference proteome</keyword>
<name>A0A2Z2NSM8_9GAMM</name>
<dbReference type="Proteomes" id="UP000250079">
    <property type="component" value="Chromosome"/>
</dbReference>
<evidence type="ECO:0000313" key="2">
    <source>
        <dbReference type="EMBL" id="ASJ71740.1"/>
    </source>
</evidence>
<dbReference type="RefSeq" id="WP_088917133.1">
    <property type="nucleotide sequence ID" value="NZ_CP018632.1"/>
</dbReference>
<proteinExistence type="predicted"/>
<reference evidence="2 3" key="1">
    <citation type="submission" date="2016-12" db="EMBL/GenBank/DDBJ databases">
        <authorList>
            <person name="Song W.-J."/>
            <person name="Kurnit D.M."/>
        </authorList>
    </citation>
    <scope>NUCLEOTIDE SEQUENCE [LARGE SCALE GENOMIC DNA]</scope>
    <source>
        <strain evidence="2 3">IMCC3135</strain>
    </source>
</reference>
<protein>
    <submittedName>
        <fullName evidence="2">Uncharacterized protein</fullName>
    </submittedName>
</protein>
<dbReference type="EMBL" id="CP018632">
    <property type="protein sequence ID" value="ASJ71740.1"/>
    <property type="molecule type" value="Genomic_DNA"/>
</dbReference>
<dbReference type="KEGG" id="gai:IMCC3135_08185"/>
<organism evidence="2 3">
    <name type="scientific">Granulosicoccus antarcticus IMCC3135</name>
    <dbReference type="NCBI Taxonomy" id="1192854"/>
    <lineage>
        <taxon>Bacteria</taxon>
        <taxon>Pseudomonadati</taxon>
        <taxon>Pseudomonadota</taxon>
        <taxon>Gammaproteobacteria</taxon>
        <taxon>Chromatiales</taxon>
        <taxon>Granulosicoccaceae</taxon>
        <taxon>Granulosicoccus</taxon>
    </lineage>
</organism>
<accession>A0A2Z2NSM8</accession>
<dbReference type="OrthoDB" id="9958237at2"/>